<feature type="compositionally biased region" description="Basic and acidic residues" evidence="1">
    <location>
        <begin position="347"/>
        <end position="360"/>
    </location>
</feature>
<accession>A0AAD4EV18</accession>
<dbReference type="SMART" id="SM00256">
    <property type="entry name" value="FBOX"/>
    <property type="match status" value="1"/>
</dbReference>
<name>A0AAD4EV18_9PEZI</name>
<dbReference type="Proteomes" id="UP001197093">
    <property type="component" value="Unassembled WGS sequence"/>
</dbReference>
<dbReference type="EMBL" id="JAHCVI010000003">
    <property type="protein sequence ID" value="KAG7288059.1"/>
    <property type="molecule type" value="Genomic_DNA"/>
</dbReference>
<protein>
    <recommendedName>
        <fullName evidence="2">F-box domain-containing protein</fullName>
    </recommendedName>
</protein>
<dbReference type="SUPFAM" id="SSF81383">
    <property type="entry name" value="F-box domain"/>
    <property type="match status" value="1"/>
</dbReference>
<evidence type="ECO:0000313" key="4">
    <source>
        <dbReference type="Proteomes" id="UP001197093"/>
    </source>
</evidence>
<sequence>MATLTHLPPELLHNVFSHVDPEDLARIPLACRALNNFVKGNNALCRAIYLRLFDEPPTRDLDFEQELHDIITLKHLCSPKDSSRDREIQGHLPLVYRTVNRLLNHAVTVPAPTAFTTTTTTATPSSVTRHSRAQTFPPSLNASLLTTLFSEPAARLNFLSRSFLYEHARSLGLDGLENTIHYLATAYPSDSGSESDPDPDPGPDNANASSAGRRRRRPRKARTAFGWRRPRRPREEYQMSAKLHCLYGWALGFEDGVTPGDREPEARRRAVWAARRGAGVYPVACAKVYDMRECTRGSGWGPFMGEDEGGEDGVEAILVVLGTNVRSKGLERFPIFWHFWGKPVAGSRDKEHAKDKEKQKQPNPLDAQDPYGVSGSWLRIVSFLDYHDFVSFNFPIADRRPRDVRAAPLDAGQATRLILMRMRVTKVEPPGAADHPDFPVTHFTGFSRALDGTWDDNADSDLRGTVRTTKEGEVRWTSYSVFDGEERWKSEGVQVGGRRSARGVVGNWFDKDYSLQGPCGPTAFWKISDREATGEDKAQVLLEDLFPLIADDMDEELASEDDSNESGDDMFPLGLDPFGEDWAEYELEDELDAMYYFDDEDVFDVEDIEGEVAGLLDPDEEEDDDEDDETAA</sequence>
<dbReference type="Gene3D" id="1.20.1280.50">
    <property type="match status" value="1"/>
</dbReference>
<evidence type="ECO:0000259" key="2">
    <source>
        <dbReference type="PROSITE" id="PS50181"/>
    </source>
</evidence>
<dbReference type="InterPro" id="IPR001810">
    <property type="entry name" value="F-box_dom"/>
</dbReference>
<feature type="compositionally biased region" description="Acidic residues" evidence="1">
    <location>
        <begin position="617"/>
        <end position="632"/>
    </location>
</feature>
<feature type="region of interest" description="Disordered" evidence="1">
    <location>
        <begin position="347"/>
        <end position="369"/>
    </location>
</feature>
<evidence type="ECO:0000313" key="3">
    <source>
        <dbReference type="EMBL" id="KAG7288059.1"/>
    </source>
</evidence>
<dbReference type="AlphaFoldDB" id="A0AAD4EV18"/>
<evidence type="ECO:0000256" key="1">
    <source>
        <dbReference type="SAM" id="MobiDB-lite"/>
    </source>
</evidence>
<dbReference type="InterPro" id="IPR036047">
    <property type="entry name" value="F-box-like_dom_sf"/>
</dbReference>
<comment type="caution">
    <text evidence="3">The sequence shown here is derived from an EMBL/GenBank/DDBJ whole genome shotgun (WGS) entry which is preliminary data.</text>
</comment>
<feature type="domain" description="F-box" evidence="2">
    <location>
        <begin position="1"/>
        <end position="52"/>
    </location>
</feature>
<dbReference type="Pfam" id="PF12937">
    <property type="entry name" value="F-box-like"/>
    <property type="match status" value="1"/>
</dbReference>
<feature type="region of interest" description="Disordered" evidence="1">
    <location>
        <begin position="607"/>
        <end position="632"/>
    </location>
</feature>
<gene>
    <name evidence="3" type="ORF">NEMBOFW57_007579</name>
</gene>
<feature type="compositionally biased region" description="Basic residues" evidence="1">
    <location>
        <begin position="212"/>
        <end position="229"/>
    </location>
</feature>
<keyword evidence="4" id="KW-1185">Reference proteome</keyword>
<reference evidence="3" key="1">
    <citation type="submission" date="2023-02" db="EMBL/GenBank/DDBJ databases">
        <authorList>
            <person name="Palmer J.M."/>
        </authorList>
    </citation>
    <scope>NUCLEOTIDE SEQUENCE</scope>
    <source>
        <strain evidence="3">FW57</strain>
    </source>
</reference>
<dbReference type="PROSITE" id="PS50181">
    <property type="entry name" value="FBOX"/>
    <property type="match status" value="1"/>
</dbReference>
<feature type="region of interest" description="Disordered" evidence="1">
    <location>
        <begin position="187"/>
        <end position="229"/>
    </location>
</feature>
<proteinExistence type="predicted"/>
<organism evidence="3 4">
    <name type="scientific">Staphylotrichum longicolle</name>
    <dbReference type="NCBI Taxonomy" id="669026"/>
    <lineage>
        <taxon>Eukaryota</taxon>
        <taxon>Fungi</taxon>
        <taxon>Dikarya</taxon>
        <taxon>Ascomycota</taxon>
        <taxon>Pezizomycotina</taxon>
        <taxon>Sordariomycetes</taxon>
        <taxon>Sordariomycetidae</taxon>
        <taxon>Sordariales</taxon>
        <taxon>Chaetomiaceae</taxon>
        <taxon>Staphylotrichum</taxon>
    </lineage>
</organism>
<dbReference type="CDD" id="cd09917">
    <property type="entry name" value="F-box_SF"/>
    <property type="match status" value="1"/>
</dbReference>